<evidence type="ECO:0000256" key="10">
    <source>
        <dbReference type="ARBA" id="ARBA00024479"/>
    </source>
</evidence>
<name>A0A4S8IPM8_MUSBA</name>
<evidence type="ECO:0000256" key="8">
    <source>
        <dbReference type="ARBA" id="ARBA00023055"/>
    </source>
</evidence>
<evidence type="ECO:0000256" key="11">
    <source>
        <dbReference type="ARBA" id="ARBA00024615"/>
    </source>
</evidence>
<dbReference type="InterPro" id="IPR026849">
    <property type="entry name" value="ATG2"/>
</dbReference>
<gene>
    <name evidence="13" type="ORF">C4D60_Mb06t20920</name>
</gene>
<feature type="compositionally biased region" description="Basic and acidic residues" evidence="12">
    <location>
        <begin position="189"/>
        <end position="202"/>
    </location>
</feature>
<comment type="catalytic activity">
    <reaction evidence="10">
        <text>a 1,2-diacyl-sn-glycero-3-phospho-L-serine(in) = a 1,2-diacyl-sn-glycero-3-phospho-L-serine(out)</text>
        <dbReference type="Rhea" id="RHEA:38663"/>
        <dbReference type="ChEBI" id="CHEBI:57262"/>
    </reaction>
</comment>
<proteinExistence type="inferred from homology"/>
<dbReference type="Proteomes" id="UP000317650">
    <property type="component" value="Chromosome 6"/>
</dbReference>
<evidence type="ECO:0000256" key="1">
    <source>
        <dbReference type="ARBA" id="ARBA00004406"/>
    </source>
</evidence>
<keyword evidence="6" id="KW-0256">Endoplasmic reticulum</keyword>
<dbReference type="GO" id="GO:0061723">
    <property type="term" value="P:glycophagy"/>
    <property type="evidence" value="ECO:0007669"/>
    <property type="project" value="TreeGrafter"/>
</dbReference>
<dbReference type="GO" id="GO:0000422">
    <property type="term" value="P:autophagy of mitochondrion"/>
    <property type="evidence" value="ECO:0007669"/>
    <property type="project" value="TreeGrafter"/>
</dbReference>
<feature type="region of interest" description="Disordered" evidence="12">
    <location>
        <begin position="189"/>
        <end position="212"/>
    </location>
</feature>
<dbReference type="GO" id="GO:0034045">
    <property type="term" value="C:phagophore assembly site membrane"/>
    <property type="evidence" value="ECO:0007669"/>
    <property type="project" value="UniProtKB-SubCell"/>
</dbReference>
<keyword evidence="14" id="KW-1185">Reference proteome</keyword>
<dbReference type="GO" id="GO:0000045">
    <property type="term" value="P:autophagosome assembly"/>
    <property type="evidence" value="ECO:0007669"/>
    <property type="project" value="TreeGrafter"/>
</dbReference>
<dbReference type="GO" id="GO:0032266">
    <property type="term" value="F:phosphatidylinositol-3-phosphate binding"/>
    <property type="evidence" value="ECO:0007669"/>
    <property type="project" value="TreeGrafter"/>
</dbReference>
<dbReference type="EMBL" id="PYDT01000009">
    <property type="protein sequence ID" value="THU50505.1"/>
    <property type="molecule type" value="Genomic_DNA"/>
</dbReference>
<dbReference type="GO" id="GO:0043495">
    <property type="term" value="F:protein-membrane adaptor activity"/>
    <property type="evidence" value="ECO:0007669"/>
    <property type="project" value="TreeGrafter"/>
</dbReference>
<keyword evidence="9" id="KW-0472">Membrane</keyword>
<dbReference type="GO" id="GO:0005789">
    <property type="term" value="C:endoplasmic reticulum membrane"/>
    <property type="evidence" value="ECO:0007669"/>
    <property type="project" value="UniProtKB-SubCell"/>
</dbReference>
<evidence type="ECO:0000256" key="3">
    <source>
        <dbReference type="ARBA" id="ARBA00009714"/>
    </source>
</evidence>
<dbReference type="GO" id="GO:0006869">
    <property type="term" value="P:lipid transport"/>
    <property type="evidence" value="ECO:0007669"/>
    <property type="project" value="UniProtKB-KW"/>
</dbReference>
<comment type="caution">
    <text evidence="13">The sequence shown here is derived from an EMBL/GenBank/DDBJ whole genome shotgun (WGS) entry which is preliminary data.</text>
</comment>
<keyword evidence="5" id="KW-0813">Transport</keyword>
<dbReference type="PANTHER" id="PTHR13190">
    <property type="entry name" value="AUTOPHAGY-RELATED 2, ISOFORM A"/>
    <property type="match status" value="1"/>
</dbReference>
<accession>A0A4S8IPM8</accession>
<comment type="catalytic activity">
    <reaction evidence="11">
        <text>a 1,2-diacyl-sn-glycero-3-phosphoethanolamine(in) = a 1,2-diacyl-sn-glycero-3-phosphoethanolamine(out)</text>
        <dbReference type="Rhea" id="RHEA:38895"/>
        <dbReference type="ChEBI" id="CHEBI:64612"/>
    </reaction>
</comment>
<sequence>MWTLVRDFRELSCSLNMSVLATGVHGWSNVCETVLGIWLEDVAHSQGVELQLKHVCATGVHGWSNVCETVLGYGAFAFVKSISIEAARLGVHLAAGTSDILLQAEDILKSAPKSETKRKKANAYESLSDGFGRTISALVGTPLKVFQRGAGTGSALATAVHAVPAAAIYPLSYSARAVYSTLLGLRNSMDPDHKRESMEKYRGPSPTMRLPN</sequence>
<comment type="similarity">
    <text evidence="3">Belongs to the ATG2 family.</text>
</comment>
<keyword evidence="7" id="KW-0072">Autophagy</keyword>
<dbReference type="STRING" id="52838.A0A4S8IPM8"/>
<evidence type="ECO:0000256" key="9">
    <source>
        <dbReference type="ARBA" id="ARBA00023136"/>
    </source>
</evidence>
<dbReference type="GO" id="GO:0034727">
    <property type="term" value="P:piecemeal microautophagy of the nucleus"/>
    <property type="evidence" value="ECO:0007669"/>
    <property type="project" value="TreeGrafter"/>
</dbReference>
<keyword evidence="8" id="KW-0445">Lipid transport</keyword>
<dbReference type="PANTHER" id="PTHR13190:SF1">
    <property type="entry name" value="AUTOPHAGY-RELATED 2, ISOFORM A"/>
    <property type="match status" value="1"/>
</dbReference>
<evidence type="ECO:0000313" key="14">
    <source>
        <dbReference type="Proteomes" id="UP000317650"/>
    </source>
</evidence>
<dbReference type="GO" id="GO:0061908">
    <property type="term" value="C:phagophore"/>
    <property type="evidence" value="ECO:0007669"/>
    <property type="project" value="TreeGrafter"/>
</dbReference>
<evidence type="ECO:0000256" key="2">
    <source>
        <dbReference type="ARBA" id="ARBA00004623"/>
    </source>
</evidence>
<evidence type="ECO:0000256" key="5">
    <source>
        <dbReference type="ARBA" id="ARBA00022448"/>
    </source>
</evidence>
<evidence type="ECO:0000256" key="12">
    <source>
        <dbReference type="SAM" id="MobiDB-lite"/>
    </source>
</evidence>
<evidence type="ECO:0000256" key="7">
    <source>
        <dbReference type="ARBA" id="ARBA00023006"/>
    </source>
</evidence>
<evidence type="ECO:0000256" key="4">
    <source>
        <dbReference type="ARBA" id="ARBA00018070"/>
    </source>
</evidence>
<organism evidence="13 14">
    <name type="scientific">Musa balbisiana</name>
    <name type="common">Banana</name>
    <dbReference type="NCBI Taxonomy" id="52838"/>
    <lineage>
        <taxon>Eukaryota</taxon>
        <taxon>Viridiplantae</taxon>
        <taxon>Streptophyta</taxon>
        <taxon>Embryophyta</taxon>
        <taxon>Tracheophyta</taxon>
        <taxon>Spermatophyta</taxon>
        <taxon>Magnoliopsida</taxon>
        <taxon>Liliopsida</taxon>
        <taxon>Zingiberales</taxon>
        <taxon>Musaceae</taxon>
        <taxon>Musa</taxon>
    </lineage>
</organism>
<evidence type="ECO:0000313" key="13">
    <source>
        <dbReference type="EMBL" id="THU50505.1"/>
    </source>
</evidence>
<evidence type="ECO:0000256" key="6">
    <source>
        <dbReference type="ARBA" id="ARBA00022824"/>
    </source>
</evidence>
<comment type="subcellular location">
    <subcellularLocation>
        <location evidence="1">Endoplasmic reticulum membrane</location>
        <topology evidence="1">Peripheral membrane protein</topology>
    </subcellularLocation>
    <subcellularLocation>
        <location evidence="2">Preautophagosomal structure membrane</location>
        <topology evidence="2">Peripheral membrane protein</topology>
    </subcellularLocation>
</comment>
<dbReference type="Pfam" id="PF13329">
    <property type="entry name" value="ATG2_CAD"/>
    <property type="match status" value="1"/>
</dbReference>
<dbReference type="AlphaFoldDB" id="A0A4S8IPM8"/>
<reference evidence="13 14" key="1">
    <citation type="journal article" date="2019" name="Nat. Plants">
        <title>Genome sequencing of Musa balbisiana reveals subgenome evolution and function divergence in polyploid bananas.</title>
        <authorList>
            <person name="Yao X."/>
        </authorList>
    </citation>
    <scope>NUCLEOTIDE SEQUENCE [LARGE SCALE GENOMIC DNA]</scope>
    <source>
        <strain evidence="14">cv. DH-PKW</strain>
        <tissue evidence="13">Leaves</tissue>
    </source>
</reference>
<protein>
    <recommendedName>
        <fullName evidence="4">Autophagy-related protein 2</fullName>
    </recommendedName>
</protein>
<dbReference type="GO" id="GO:0061709">
    <property type="term" value="P:reticulophagy"/>
    <property type="evidence" value="ECO:0007669"/>
    <property type="project" value="TreeGrafter"/>
</dbReference>